<evidence type="ECO:0000313" key="6">
    <source>
        <dbReference type="EMBL" id="MBB3764626.1"/>
    </source>
</evidence>
<evidence type="ECO:0000313" key="7">
    <source>
        <dbReference type="Proteomes" id="UP000578569"/>
    </source>
</evidence>
<comment type="caution">
    <text evidence="6">The sequence shown here is derived from an EMBL/GenBank/DDBJ whole genome shotgun (WGS) entry which is preliminary data.</text>
</comment>
<dbReference type="AlphaFoldDB" id="A0A839Z038"/>
<keyword evidence="7" id="KW-1185">Reference proteome</keyword>
<feature type="transmembrane region" description="Helical" evidence="4">
    <location>
        <begin position="408"/>
        <end position="427"/>
    </location>
</feature>
<feature type="transmembrane region" description="Helical" evidence="4">
    <location>
        <begin position="322"/>
        <end position="341"/>
    </location>
</feature>
<feature type="transmembrane region" description="Helical" evidence="4">
    <location>
        <begin position="347"/>
        <end position="373"/>
    </location>
</feature>
<dbReference type="InterPro" id="IPR036259">
    <property type="entry name" value="MFS_trans_sf"/>
</dbReference>
<evidence type="ECO:0000256" key="1">
    <source>
        <dbReference type="ARBA" id="ARBA00022692"/>
    </source>
</evidence>
<name>A0A839Z038_9SPHN</name>
<feature type="transmembrane region" description="Helical" evidence="4">
    <location>
        <begin position="189"/>
        <end position="207"/>
    </location>
</feature>
<dbReference type="PANTHER" id="PTHR23546">
    <property type="entry name" value="TRANSPORT PROTEIN"/>
    <property type="match status" value="1"/>
</dbReference>
<dbReference type="Gene3D" id="1.20.1250.20">
    <property type="entry name" value="MFS general substrate transporter like domains"/>
    <property type="match status" value="1"/>
</dbReference>
<dbReference type="InterPro" id="IPR020846">
    <property type="entry name" value="MFS_dom"/>
</dbReference>
<dbReference type="InterPro" id="IPR011701">
    <property type="entry name" value="MFS"/>
</dbReference>
<dbReference type="PROSITE" id="PS50850">
    <property type="entry name" value="MFS"/>
    <property type="match status" value="1"/>
</dbReference>
<dbReference type="EMBL" id="JACICF010000002">
    <property type="protein sequence ID" value="MBB3764626.1"/>
    <property type="molecule type" value="Genomic_DNA"/>
</dbReference>
<feature type="transmembrane region" description="Helical" evidence="4">
    <location>
        <begin position="156"/>
        <end position="183"/>
    </location>
</feature>
<accession>A0A839Z038</accession>
<feature type="transmembrane region" description="Helical" evidence="4">
    <location>
        <begin position="53"/>
        <end position="73"/>
    </location>
</feature>
<keyword evidence="1 4" id="KW-0812">Transmembrane</keyword>
<dbReference type="PANTHER" id="PTHR23546:SF1">
    <property type="entry name" value="MEMBRANE PROTEIN"/>
    <property type="match status" value="1"/>
</dbReference>
<dbReference type="Pfam" id="PF07690">
    <property type="entry name" value="MFS_1"/>
    <property type="match status" value="1"/>
</dbReference>
<dbReference type="GO" id="GO:0022857">
    <property type="term" value="F:transmembrane transporter activity"/>
    <property type="evidence" value="ECO:0007669"/>
    <property type="project" value="InterPro"/>
</dbReference>
<feature type="transmembrane region" description="Helical" evidence="4">
    <location>
        <begin position="85"/>
        <end position="107"/>
    </location>
</feature>
<keyword evidence="2 4" id="KW-1133">Transmembrane helix</keyword>
<proteinExistence type="predicted"/>
<evidence type="ECO:0000259" key="5">
    <source>
        <dbReference type="PROSITE" id="PS50850"/>
    </source>
</evidence>
<keyword evidence="3 4" id="KW-0472">Membrane</keyword>
<feature type="transmembrane region" description="Helical" evidence="4">
    <location>
        <begin position="113"/>
        <end position="135"/>
    </location>
</feature>
<dbReference type="Proteomes" id="UP000578569">
    <property type="component" value="Unassembled WGS sequence"/>
</dbReference>
<feature type="domain" description="Major facilitator superfamily (MFS) profile" evidence="5">
    <location>
        <begin position="19"/>
        <end position="430"/>
    </location>
</feature>
<feature type="transmembrane region" description="Helical" evidence="4">
    <location>
        <begin position="254"/>
        <end position="279"/>
    </location>
</feature>
<dbReference type="RefSeq" id="WP_183934014.1">
    <property type="nucleotide sequence ID" value="NZ_JACICF010000002.1"/>
</dbReference>
<evidence type="ECO:0000256" key="3">
    <source>
        <dbReference type="ARBA" id="ARBA00023136"/>
    </source>
</evidence>
<gene>
    <name evidence="6" type="ORF">FHS50_001688</name>
</gene>
<reference evidence="6 7" key="1">
    <citation type="submission" date="2020-08" db="EMBL/GenBank/DDBJ databases">
        <title>Genomic Encyclopedia of Type Strains, Phase IV (KMG-IV): sequencing the most valuable type-strain genomes for metagenomic binning, comparative biology and taxonomic classification.</title>
        <authorList>
            <person name="Goeker M."/>
        </authorList>
    </citation>
    <scope>NUCLEOTIDE SEQUENCE [LARGE SCALE GENOMIC DNA]</scope>
    <source>
        <strain evidence="6 7">DSM 24194</strain>
    </source>
</reference>
<organism evidence="6 7">
    <name type="scientific">Sphingomicrobium lutaoense</name>
    <dbReference type="NCBI Taxonomy" id="515949"/>
    <lineage>
        <taxon>Bacteria</taxon>
        <taxon>Pseudomonadati</taxon>
        <taxon>Pseudomonadota</taxon>
        <taxon>Alphaproteobacteria</taxon>
        <taxon>Sphingomonadales</taxon>
        <taxon>Sphingomonadaceae</taxon>
        <taxon>Sphingomicrobium</taxon>
    </lineage>
</organism>
<feature type="transmembrane region" description="Helical" evidence="4">
    <location>
        <begin position="294"/>
        <end position="313"/>
    </location>
</feature>
<dbReference type="SUPFAM" id="SSF103473">
    <property type="entry name" value="MFS general substrate transporter"/>
    <property type="match status" value="1"/>
</dbReference>
<sequence length="430" mass="44478">MNQAPSFGRIAGSALTTRQFLLLYAAMLIAAAGNTALQSVMPAIGRAIEVPDLYVALTFSTSAALWVAFAPIWARLADGKGRKPLILLGVGAGFTLSSLLCGIVLLLGLKGLVGPLLTFILFAVVRGFYGIFGCATPSATQAYLAAKTRRSARVNALAGLASSFSLGTIVGPALAPLFVLPFLGLSGPLFVFAVLGALVFAFILAGLPNDLGRRRGRGAAMSYPSVASPPTGASVRAATGQRMKKRLRWHDPRIRGWILAGVASNHAMAAILTVVGFFTIDRLGLDARGSEREISLVMMAGAAATLAAQWGLIPRLGWSPRMLVLVGSLVAALGMVATMLADSLYAIVLGFAIQHLGFGLVRPGFTAGASLAVPLAEQGGVAGIVTSANGLAFVAAPTLGILAYGVDALLPFTVCAAILLILVAWGWRRL</sequence>
<protein>
    <submittedName>
        <fullName evidence="6">MFS family permease</fullName>
    </submittedName>
</protein>
<feature type="transmembrane region" description="Helical" evidence="4">
    <location>
        <begin position="21"/>
        <end position="41"/>
    </location>
</feature>
<evidence type="ECO:0000256" key="2">
    <source>
        <dbReference type="ARBA" id="ARBA00022989"/>
    </source>
</evidence>
<feature type="transmembrane region" description="Helical" evidence="4">
    <location>
        <begin position="380"/>
        <end position="402"/>
    </location>
</feature>
<evidence type="ECO:0000256" key="4">
    <source>
        <dbReference type="SAM" id="Phobius"/>
    </source>
</evidence>